<dbReference type="AlphaFoldDB" id="A0A955HY70"/>
<gene>
    <name evidence="2" type="ORF">KC622_02660</name>
</gene>
<dbReference type="EMBL" id="JAGQLM010000112">
    <property type="protein sequence ID" value="MCA9375206.1"/>
    <property type="molecule type" value="Genomic_DNA"/>
</dbReference>
<comment type="caution">
    <text evidence="2">The sequence shown here is derived from an EMBL/GenBank/DDBJ whole genome shotgun (WGS) entry which is preliminary data.</text>
</comment>
<protein>
    <submittedName>
        <fullName evidence="2">Uncharacterized protein</fullName>
    </submittedName>
</protein>
<reference evidence="2" key="2">
    <citation type="journal article" date="2021" name="Microbiome">
        <title>Successional dynamics and alternative stable states in a saline activated sludge microbial community over 9 years.</title>
        <authorList>
            <person name="Wang Y."/>
            <person name="Ye J."/>
            <person name="Ju F."/>
            <person name="Liu L."/>
            <person name="Boyd J.A."/>
            <person name="Deng Y."/>
            <person name="Parks D.H."/>
            <person name="Jiang X."/>
            <person name="Yin X."/>
            <person name="Woodcroft B.J."/>
            <person name="Tyson G.W."/>
            <person name="Hugenholtz P."/>
            <person name="Polz M.F."/>
            <person name="Zhang T."/>
        </authorList>
    </citation>
    <scope>NUCLEOTIDE SEQUENCE</scope>
    <source>
        <strain evidence="2">HKST-UBA16</strain>
    </source>
</reference>
<organism evidence="2 3">
    <name type="scientific">Candidatus Dojkabacteria bacterium</name>
    <dbReference type="NCBI Taxonomy" id="2099670"/>
    <lineage>
        <taxon>Bacteria</taxon>
        <taxon>Candidatus Dojkabacteria</taxon>
    </lineage>
</organism>
<name>A0A955HY70_9BACT</name>
<feature type="compositionally biased region" description="Basic and acidic residues" evidence="1">
    <location>
        <begin position="88"/>
        <end position="98"/>
    </location>
</feature>
<evidence type="ECO:0000313" key="2">
    <source>
        <dbReference type="EMBL" id="MCA9375206.1"/>
    </source>
</evidence>
<evidence type="ECO:0000256" key="1">
    <source>
        <dbReference type="SAM" id="MobiDB-lite"/>
    </source>
</evidence>
<evidence type="ECO:0000313" key="3">
    <source>
        <dbReference type="Proteomes" id="UP000748332"/>
    </source>
</evidence>
<accession>A0A955HY70</accession>
<reference evidence="2" key="1">
    <citation type="submission" date="2020-04" db="EMBL/GenBank/DDBJ databases">
        <authorList>
            <person name="Zhang T."/>
        </authorList>
    </citation>
    <scope>NUCLEOTIDE SEQUENCE</scope>
    <source>
        <strain evidence="2">HKST-UBA16</strain>
    </source>
</reference>
<proteinExistence type="predicted"/>
<sequence length="98" mass="10808">MASEYPIIYDKVEDSFERVFPDYAYPNPLSARFIGRGGGGQKRTSKAEGGYKQLSLFDRITGLVTVKTTDGGTEIIPNEGVKSNLGDGYERPDNPWNS</sequence>
<feature type="region of interest" description="Disordered" evidence="1">
    <location>
        <begin position="74"/>
        <end position="98"/>
    </location>
</feature>
<dbReference type="Proteomes" id="UP000748332">
    <property type="component" value="Unassembled WGS sequence"/>
</dbReference>